<proteinExistence type="predicted"/>
<dbReference type="Pfam" id="PF03993">
    <property type="entry name" value="DUF349"/>
    <property type="match status" value="2"/>
</dbReference>
<dbReference type="eggNOG" id="COG1196">
    <property type="taxonomic scope" value="Bacteria"/>
</dbReference>
<dbReference type="GeneID" id="77134849"/>
<sequence>MLNFLLNCFRKKRQKAIPQPAVRKEPSESQLAKKEALQQAEQLSGDDLLIADFVLQCKFADARFIAARKIQSRDALEKVRAAVVKTDRRVYRLVQTRLNELAFSDKFFADVGTCIEKAAHLVQEPGLTPNLVAELDREWKMITSVDNGLLSSELLAQFNSLHSQLTSRLALQVDLQLELKAADGRLSEIGTDSNLTPDERSTVLEEIGARINGWKQSPEWLSLPRQAFAALETKLDTLKQQSDLYAQEFQSVAERIDWLEKWEQLDSAELKKAELEKIWQELPKLGNAEKRSELDERYQNVLCRAIVEVADIAPLQPKLELPDNEALKYFDEHFKAMQQAVEAGLAQEAFTHEEALSRLDLDKLDLSAEQRDQLTESRSEIRRLKGWAKWGGQQSREKLIRFVESLPEQDLSIDELSSAIVNAREQWKSLAAVSGTAARAQWIEFDTLCNRAYEPVLEHAKEQALERQENVLKAEAIIDNARAFINSLDPVFFDADNKDKDWKTIINFYRQISQVWRQIGMVGKAEKKRLDDAFSTALQPVRDALYQQSQLEIEMREQLIEEVRGIDPDSRDSGKLLKAIQQKWQTAAKNFPLDNREDKKLWSRFREVCENLHDRRMEKNKAADSERLEHLQQKEAVCTELESVGMTDAGSMEQRLSQLLKQWADIGNVPRESEAELQKRLDMAVSAIRDKIVQLKAEKMQSALKSLPEKLRLCSEVESRMAAVCQNPDDVSLDMSDDEKYDMAWKTLPPLPDKLENVISHRFYNGLKAMAGLNMGYGKRLADNVLSLKENILRCEIVYGLDSPDELMQERMQMQVKVLQDSLGGDHLQSEEVMKQLLELPALMDDTDIQRISNLIIELKKPG</sequence>
<dbReference type="InterPro" id="IPR007139">
    <property type="entry name" value="DUF349"/>
</dbReference>
<reference evidence="1 2" key="1">
    <citation type="submission" date="2009-02" db="EMBL/GenBank/DDBJ databases">
        <title>The Genome Sequence of Oxalobacter formigenes OXCC13.</title>
        <authorList>
            <consortium name="The Broad Institute Genome Sequencing Platform"/>
            <person name="Ward D."/>
            <person name="Young S.K."/>
            <person name="Kodira C.D."/>
            <person name="Zeng Q."/>
            <person name="Koehrsen M."/>
            <person name="Alvarado L."/>
            <person name="Berlin A."/>
            <person name="Borenstein D."/>
            <person name="Chen Z."/>
            <person name="Engels R."/>
            <person name="Freedman E."/>
            <person name="Gellesch M."/>
            <person name="Goldberg J."/>
            <person name="Griggs A."/>
            <person name="Gujja S."/>
            <person name="Heiman D."/>
            <person name="Hepburn T."/>
            <person name="Howarth C."/>
            <person name="Jen D."/>
            <person name="Larson L."/>
            <person name="Lewis B."/>
            <person name="Mehta T."/>
            <person name="Park D."/>
            <person name="Pearson M."/>
            <person name="Roberts A."/>
            <person name="Saif S."/>
            <person name="Shea T."/>
            <person name="Shenoy N."/>
            <person name="Sisk P."/>
            <person name="Stolte C."/>
            <person name="Sykes S."/>
            <person name="Walk T."/>
            <person name="White J."/>
            <person name="Yandava C."/>
            <person name="Allison M.J."/>
            <person name="Lander E."/>
            <person name="Nusbaum C."/>
            <person name="Galagan J."/>
            <person name="Birren B."/>
        </authorList>
    </citation>
    <scope>NUCLEOTIDE SEQUENCE [LARGE SCALE GENOMIC DNA]</scope>
    <source>
        <strain evidence="1 2">OXCC13</strain>
    </source>
</reference>
<dbReference type="OrthoDB" id="5523335at2"/>
<organism evidence="1 2">
    <name type="scientific">Oxalobacter formigenes OXCC13</name>
    <dbReference type="NCBI Taxonomy" id="556269"/>
    <lineage>
        <taxon>Bacteria</taxon>
        <taxon>Pseudomonadati</taxon>
        <taxon>Pseudomonadota</taxon>
        <taxon>Betaproteobacteria</taxon>
        <taxon>Burkholderiales</taxon>
        <taxon>Oxalobacteraceae</taxon>
        <taxon>Oxalobacter</taxon>
    </lineage>
</organism>
<dbReference type="EMBL" id="GG658170">
    <property type="protein sequence ID" value="EEO30149.1"/>
    <property type="molecule type" value="Genomic_DNA"/>
</dbReference>
<keyword evidence="2" id="KW-1185">Reference proteome</keyword>
<evidence type="ECO:0000313" key="2">
    <source>
        <dbReference type="Proteomes" id="UP000005089"/>
    </source>
</evidence>
<dbReference type="STRING" id="847.BRW83_0957"/>
<dbReference type="AlphaFoldDB" id="C3XAC3"/>
<evidence type="ECO:0008006" key="3">
    <source>
        <dbReference type="Google" id="ProtNLM"/>
    </source>
</evidence>
<dbReference type="RefSeq" id="WP_005881100.1">
    <property type="nucleotide sequence ID" value="NZ_CP019430.1"/>
</dbReference>
<evidence type="ECO:0000313" key="1">
    <source>
        <dbReference type="EMBL" id="EEO30149.1"/>
    </source>
</evidence>
<accession>C3XAC3</accession>
<dbReference type="Proteomes" id="UP000005089">
    <property type="component" value="Unassembled WGS sequence"/>
</dbReference>
<dbReference type="HOGENOM" id="CLU_330051_0_0_4"/>
<protein>
    <recommendedName>
        <fullName evidence="3">DUF349 domain-containing protein</fullName>
    </recommendedName>
</protein>
<gene>
    <name evidence="1" type="ORF">OFBG_01177</name>
</gene>
<name>C3XAC3_OXAFO</name>